<proteinExistence type="predicted"/>
<protein>
    <submittedName>
        <fullName evidence="1">Uncharacterized protein</fullName>
    </submittedName>
</protein>
<sequence>MSAADGTRHYEAVMADLTDELVAEYPAVLWETESESTHAAADAGECRLYLPTRSTTSDEIVEGTPEELWEAVNRVLGQHEFDDIVGLDEDTPGGWEVASARDARGAELRISAKPGFPVSLDLTAPVETDACR</sequence>
<dbReference type="Proteomes" id="UP000320235">
    <property type="component" value="Unassembled WGS sequence"/>
</dbReference>
<dbReference type="AlphaFoldDB" id="A0A543EF19"/>
<reference evidence="1 2" key="1">
    <citation type="submission" date="2019-06" db="EMBL/GenBank/DDBJ databases">
        <title>Sequencing the genomes of 1000 actinobacteria strains.</title>
        <authorList>
            <person name="Klenk H.-P."/>
        </authorList>
    </citation>
    <scope>NUCLEOTIDE SEQUENCE [LARGE SCALE GENOMIC DNA]</scope>
    <source>
        <strain evidence="1 2">DSM 105492</strain>
    </source>
</reference>
<gene>
    <name evidence="1" type="ORF">FB391_3280</name>
</gene>
<accession>A0A543EF19</accession>
<comment type="caution">
    <text evidence="1">The sequence shown here is derived from an EMBL/GenBank/DDBJ whole genome shotgun (WGS) entry which is preliminary data.</text>
</comment>
<dbReference type="EMBL" id="VFPE01000006">
    <property type="protein sequence ID" value="TQM20146.1"/>
    <property type="molecule type" value="Genomic_DNA"/>
</dbReference>
<evidence type="ECO:0000313" key="1">
    <source>
        <dbReference type="EMBL" id="TQM20146.1"/>
    </source>
</evidence>
<name>A0A543EF19_9MICO</name>
<evidence type="ECO:0000313" key="2">
    <source>
        <dbReference type="Proteomes" id="UP000320235"/>
    </source>
</evidence>
<organism evidence="1 2">
    <name type="scientific">Microbacterium kyungheense</name>
    <dbReference type="NCBI Taxonomy" id="1263636"/>
    <lineage>
        <taxon>Bacteria</taxon>
        <taxon>Bacillati</taxon>
        <taxon>Actinomycetota</taxon>
        <taxon>Actinomycetes</taxon>
        <taxon>Micrococcales</taxon>
        <taxon>Microbacteriaceae</taxon>
        <taxon>Microbacterium</taxon>
    </lineage>
</organism>
<keyword evidence="2" id="KW-1185">Reference proteome</keyword>